<evidence type="ECO:0000256" key="1">
    <source>
        <dbReference type="ARBA" id="ARBA00023235"/>
    </source>
</evidence>
<dbReference type="VEuPathDB" id="FungiDB:PEXP_043450"/>
<dbReference type="InterPro" id="IPR054499">
    <property type="entry name" value="DA_C"/>
</dbReference>
<proteinExistence type="inferred from homology"/>
<dbReference type="RefSeq" id="XP_016597437.1">
    <property type="nucleotide sequence ID" value="XM_016740315.1"/>
</dbReference>
<dbReference type="Pfam" id="PF22903">
    <property type="entry name" value="DA_C"/>
    <property type="match status" value="1"/>
</dbReference>
<sequence length="374" mass="40809">MASNILHFTNDGASVAKGPVSPAAHIPASANIFPKFEKSISKDGWELWFFDCVSPEQRAAVIVGLNRTAQDGTGDGFKVQVTAIWPDSTTWHRDLYFPESIFETTSSETRGVWRDTAKAASVSFVSSDGDRNISLIFDVPGIVDGKMQLQALPGDTGLDSDPTLGPSVHYVRPIGRASVTAEMRLFDDAASEAGTLQLGTRDQPVNGGVDRVWSLGTWPQIMTESYYLRTHVGPYAIQIMRIFSDMASGNQPYTMSRLYHEGKLICAAQDVIEESAQTSQKHSLVLTKVHNSQDDESVRGRFVDQNTGYSVVFIDQEIGKRWKFQVTHDRIVWNIPTSSPGPNATGNTGFIERVVGGLDGEAFTGIGTGGQCQL</sequence>
<protein>
    <submittedName>
        <fullName evidence="5">Uncharacterized protein</fullName>
    </submittedName>
</protein>
<dbReference type="InterPro" id="IPR056402">
    <property type="entry name" value="DA_N"/>
</dbReference>
<reference evidence="5 6" key="1">
    <citation type="journal article" date="2015" name="Mol. Plant Microbe Interact.">
        <title>Genome, transcriptome, and functional analyses of Penicillium expansum provide new insights into secondary metabolism and pathogenicity.</title>
        <authorList>
            <person name="Ballester A.R."/>
            <person name="Marcet-Houben M."/>
            <person name="Levin E."/>
            <person name="Sela N."/>
            <person name="Selma-Lazaro C."/>
            <person name="Carmona L."/>
            <person name="Wisniewski M."/>
            <person name="Droby S."/>
            <person name="Gonzalez-Candelas L."/>
            <person name="Gabaldon T."/>
        </authorList>
    </citation>
    <scope>NUCLEOTIDE SEQUENCE [LARGE SCALE GENOMIC DNA]</scope>
    <source>
        <strain evidence="5 6">MD-8</strain>
    </source>
</reference>
<dbReference type="STRING" id="27334.A0A0A2JIK4"/>
<evidence type="ECO:0000259" key="3">
    <source>
        <dbReference type="Pfam" id="PF22903"/>
    </source>
</evidence>
<feature type="domain" description="Diels-Alderase N-terminal" evidence="4">
    <location>
        <begin position="11"/>
        <end position="213"/>
    </location>
</feature>
<gene>
    <name evidence="5" type="ORF">PEX2_030400</name>
</gene>
<accession>A0A0A2JIK4</accession>
<dbReference type="AlphaFoldDB" id="A0A0A2JIK4"/>
<feature type="domain" description="Diels-Alderase C-terminal" evidence="3">
    <location>
        <begin position="217"/>
        <end position="374"/>
    </location>
</feature>
<comment type="caution">
    <text evidence="5">The sequence shown here is derived from an EMBL/GenBank/DDBJ whole genome shotgun (WGS) entry which is preliminary data.</text>
</comment>
<dbReference type="HOGENOM" id="CLU_041924_2_0_1"/>
<dbReference type="GO" id="GO:0016853">
    <property type="term" value="F:isomerase activity"/>
    <property type="evidence" value="ECO:0007669"/>
    <property type="project" value="UniProtKB-KW"/>
</dbReference>
<evidence type="ECO:0000259" key="4">
    <source>
        <dbReference type="Pfam" id="PF24137"/>
    </source>
</evidence>
<evidence type="ECO:0000313" key="5">
    <source>
        <dbReference type="EMBL" id="KGO55222.1"/>
    </source>
</evidence>
<name>A0A0A2JIK4_PENEN</name>
<dbReference type="GeneID" id="27675734"/>
<dbReference type="EMBL" id="JQFZ01000202">
    <property type="protein sequence ID" value="KGO55222.1"/>
    <property type="molecule type" value="Genomic_DNA"/>
</dbReference>
<evidence type="ECO:0000313" key="6">
    <source>
        <dbReference type="Proteomes" id="UP000030143"/>
    </source>
</evidence>
<evidence type="ECO:0000256" key="2">
    <source>
        <dbReference type="ARBA" id="ARBA00046325"/>
    </source>
</evidence>
<organism evidence="5 6">
    <name type="scientific">Penicillium expansum</name>
    <name type="common">Blue mold rot fungus</name>
    <dbReference type="NCBI Taxonomy" id="27334"/>
    <lineage>
        <taxon>Eukaryota</taxon>
        <taxon>Fungi</taxon>
        <taxon>Dikarya</taxon>
        <taxon>Ascomycota</taxon>
        <taxon>Pezizomycotina</taxon>
        <taxon>Eurotiomycetes</taxon>
        <taxon>Eurotiomycetidae</taxon>
        <taxon>Eurotiales</taxon>
        <taxon>Aspergillaceae</taxon>
        <taxon>Penicillium</taxon>
    </lineage>
</organism>
<keyword evidence="6" id="KW-1185">Reference proteome</keyword>
<comment type="similarity">
    <text evidence="2">Belongs to the Diels-Alderase family.</text>
</comment>
<dbReference type="Proteomes" id="UP000030143">
    <property type="component" value="Unassembled WGS sequence"/>
</dbReference>
<keyword evidence="1" id="KW-0413">Isomerase</keyword>
<dbReference type="Pfam" id="PF24137">
    <property type="entry name" value="DA_N"/>
    <property type="match status" value="1"/>
</dbReference>